<feature type="transmembrane region" description="Helical" evidence="7">
    <location>
        <begin position="25"/>
        <end position="43"/>
    </location>
</feature>
<dbReference type="eggNOG" id="COG0577">
    <property type="taxonomic scope" value="Bacteria"/>
</dbReference>
<evidence type="ECO:0000313" key="10">
    <source>
        <dbReference type="EMBL" id="BAD78517.1"/>
    </source>
</evidence>
<feature type="transmembrane region" description="Helical" evidence="7">
    <location>
        <begin position="315"/>
        <end position="345"/>
    </location>
</feature>
<feature type="transmembrane region" description="Helical" evidence="7">
    <location>
        <begin position="262"/>
        <end position="292"/>
    </location>
</feature>
<evidence type="ECO:0000256" key="3">
    <source>
        <dbReference type="ARBA" id="ARBA00022475"/>
    </source>
</evidence>
<dbReference type="InterPro" id="IPR003838">
    <property type="entry name" value="ABC3_permease_C"/>
</dbReference>
<dbReference type="InterPro" id="IPR025857">
    <property type="entry name" value="MacB_PCD"/>
</dbReference>
<protein>
    <submittedName>
        <fullName evidence="10">ABC transporter permease protein</fullName>
    </submittedName>
</protein>
<dbReference type="PIRSF" id="PIRSF031773">
    <property type="entry name" value="DevC"/>
    <property type="match status" value="1"/>
</dbReference>
<evidence type="ECO:0000259" key="8">
    <source>
        <dbReference type="Pfam" id="PF02687"/>
    </source>
</evidence>
<dbReference type="AlphaFoldDB" id="A0A0H3K0F0"/>
<evidence type="ECO:0000256" key="6">
    <source>
        <dbReference type="ARBA" id="ARBA00023136"/>
    </source>
</evidence>
<name>A0A0H3K0F0_SYNP6</name>
<dbReference type="Proteomes" id="UP000001175">
    <property type="component" value="Chromosome"/>
</dbReference>
<evidence type="ECO:0000259" key="9">
    <source>
        <dbReference type="Pfam" id="PF12704"/>
    </source>
</evidence>
<dbReference type="KEGG" id="syc:syc0327_d"/>
<keyword evidence="6 7" id="KW-0472">Membrane</keyword>
<keyword evidence="4 7" id="KW-0812">Transmembrane</keyword>
<dbReference type="InterPro" id="IPR005891">
    <property type="entry name" value="DevC"/>
</dbReference>
<feature type="transmembrane region" description="Helical" evidence="7">
    <location>
        <begin position="357"/>
        <end position="380"/>
    </location>
</feature>
<dbReference type="RefSeq" id="WP_011242641.1">
    <property type="nucleotide sequence ID" value="NC_006576.1"/>
</dbReference>
<keyword evidence="2" id="KW-0813">Transport</keyword>
<feature type="domain" description="MacB-like periplasmic core" evidence="9">
    <location>
        <begin position="28"/>
        <end position="241"/>
    </location>
</feature>
<dbReference type="PANTHER" id="PTHR43738:SF1">
    <property type="entry name" value="HEMIN TRANSPORT SYSTEM PERMEASE PROTEIN HRTB-RELATED"/>
    <property type="match status" value="1"/>
</dbReference>
<reference evidence="10 11" key="1">
    <citation type="journal article" date="2007" name="Photosyn. Res.">
        <title>Complete nucleotide sequence of the freshwater unicellular cyanobacterium Synechococcus elongatus PCC 6301 chromosome: gene content and organization.</title>
        <authorList>
            <person name="Sugita C."/>
            <person name="Ogata K."/>
            <person name="Shikata M."/>
            <person name="Jikuya H."/>
            <person name="Takano J."/>
            <person name="Furumichi M."/>
            <person name="Kanehisa M."/>
            <person name="Omata T."/>
            <person name="Sugiura M."/>
            <person name="Sugita M."/>
        </authorList>
    </citation>
    <scope>NUCLEOTIDE SEQUENCE [LARGE SCALE GENOMIC DNA]</scope>
    <source>
        <strain evidence="11">ATCC 27144 / PCC 6301 / SAUG 1402/1</strain>
    </source>
</reference>
<accession>A0A0H3K0F0</accession>
<evidence type="ECO:0000313" key="11">
    <source>
        <dbReference type="Proteomes" id="UP000001175"/>
    </source>
</evidence>
<evidence type="ECO:0000256" key="7">
    <source>
        <dbReference type="SAM" id="Phobius"/>
    </source>
</evidence>
<evidence type="ECO:0000256" key="5">
    <source>
        <dbReference type="ARBA" id="ARBA00022989"/>
    </source>
</evidence>
<dbReference type="InterPro" id="IPR051125">
    <property type="entry name" value="ABC-4/HrtB_transporter"/>
</dbReference>
<keyword evidence="3" id="KW-1003">Cell membrane</keyword>
<evidence type="ECO:0000256" key="2">
    <source>
        <dbReference type="ARBA" id="ARBA00022448"/>
    </source>
</evidence>
<sequence length="392" mass="43641">MQVALKWPWPRRIPLAWRQLARQRVRLLVALAGISFAGLLMFMQMGFRDGLFDSIVTLHEAIAADVVLISPQSTALTSMRPFPQRRLYQALSLSDVQSVSPLYVGLVNWKNPENRQPRSILTLGISPDEAAFDLKGLPENLNAIRIPDVVLFDQTSRSEFGPVAQRFRSGQSVVTEVGERRIRVGGLFTMGASFGADGNIITSDLNFLRIFPQRRRDEIDVGLIRAEPGTNIAQLVQELQRSLPPDVRVMSKRQFVEFERNYWATSTAIGFIFTFGTVIGFIVGGVIVYQILYSDVSDHLAEYATLKAMGYSDRYLLWVVFQEALILAALGYIPGVILSTGLYAITRSATMIPIGMTFDRASIVFILTLVMCLGSGMIAVRRLEAADPADIF</sequence>
<dbReference type="EMBL" id="AP008231">
    <property type="protein sequence ID" value="BAD78517.1"/>
    <property type="molecule type" value="Genomic_DNA"/>
</dbReference>
<dbReference type="Pfam" id="PF12704">
    <property type="entry name" value="MacB_PCD"/>
    <property type="match status" value="1"/>
</dbReference>
<gene>
    <name evidence="10" type="ordered locus">syc0327_d</name>
</gene>
<keyword evidence="5 7" id="KW-1133">Transmembrane helix</keyword>
<evidence type="ECO:0000256" key="1">
    <source>
        <dbReference type="ARBA" id="ARBA00004651"/>
    </source>
</evidence>
<organism evidence="10 11">
    <name type="scientific">Synechococcus sp. (strain ATCC 27144 / PCC 6301 / SAUG 1402/1)</name>
    <name type="common">Anacystis nidulans</name>
    <dbReference type="NCBI Taxonomy" id="269084"/>
    <lineage>
        <taxon>Bacteria</taxon>
        <taxon>Bacillati</taxon>
        <taxon>Cyanobacteriota</taxon>
        <taxon>Cyanophyceae</taxon>
        <taxon>Synechococcales</taxon>
        <taxon>Synechococcaceae</taxon>
        <taxon>Synechococcus</taxon>
    </lineage>
</organism>
<dbReference type="NCBIfam" id="TIGR01185">
    <property type="entry name" value="devC"/>
    <property type="match status" value="1"/>
</dbReference>
<evidence type="ECO:0000256" key="4">
    <source>
        <dbReference type="ARBA" id="ARBA00022692"/>
    </source>
</evidence>
<comment type="subcellular location">
    <subcellularLocation>
        <location evidence="1">Cell membrane</location>
        <topology evidence="1">Multi-pass membrane protein</topology>
    </subcellularLocation>
</comment>
<proteinExistence type="predicted"/>
<dbReference type="GO" id="GO:0005886">
    <property type="term" value="C:plasma membrane"/>
    <property type="evidence" value="ECO:0007669"/>
    <property type="project" value="UniProtKB-SubCell"/>
</dbReference>
<dbReference type="PANTHER" id="PTHR43738">
    <property type="entry name" value="ABC TRANSPORTER, MEMBRANE PROTEIN"/>
    <property type="match status" value="1"/>
</dbReference>
<feature type="domain" description="ABC3 transporter permease C-terminal" evidence="8">
    <location>
        <begin position="277"/>
        <end position="383"/>
    </location>
</feature>
<dbReference type="Pfam" id="PF02687">
    <property type="entry name" value="FtsX"/>
    <property type="match status" value="1"/>
</dbReference>